<accession>A0A1N7L1M7</accession>
<comment type="similarity">
    <text evidence="2">Belongs to the methyl-accepting chemotaxis (MCP) protein family.</text>
</comment>
<organism evidence="7 8">
    <name type="scientific">Insolitispirillum peregrinum</name>
    <dbReference type="NCBI Taxonomy" id="80876"/>
    <lineage>
        <taxon>Bacteria</taxon>
        <taxon>Pseudomonadati</taxon>
        <taxon>Pseudomonadota</taxon>
        <taxon>Alphaproteobacteria</taxon>
        <taxon>Rhodospirillales</taxon>
        <taxon>Novispirillaceae</taxon>
        <taxon>Insolitispirillum</taxon>
    </lineage>
</organism>
<evidence type="ECO:0000256" key="3">
    <source>
        <dbReference type="PROSITE-ProRule" id="PRU00284"/>
    </source>
</evidence>
<keyword evidence="4" id="KW-0472">Membrane</keyword>
<evidence type="ECO:0000256" key="2">
    <source>
        <dbReference type="ARBA" id="ARBA00029447"/>
    </source>
</evidence>
<sequence>MLQNISFKWIIALFLGSIAAIAFTYGGIELRQALVGREEARAVASAVGASRSLLQTLLNTRLERGAIKTALLGEGPAPQEQIDKALRYRQKLEEAYTLSVKALETSKAPDAPAMLANLHKAHDALAALRAQFDRDMTQPKVARKADSLDLSQTVSQSFLDALNATTKMVDMSIYGLDRTLDRYLTIKRDGWDARANYGAVMAKVEGFVAGGMPVSQQDALALYEMRGKALSDWRRVMEMAGSADVADDLVTAVRKADAANFSGAVWAETQTLHGNLVAGRPAGIEIKDLQVLNTARSGQIVEVPMIALDQMVARAEVLQDAANSQLWLAVAAVLLVALLCAIGVMVTHRAIGMPLNRLQGTMEKLAAGTLDLTVPYARAGNEMGTMARAVVCFQQGLQHARTLEQDASSQREQQEQRRRDTLHAMAEELDTAVGGAVSTVSAAASRMETSARNMSQSAQSTLQQSTSVSAAAEQASANVAAVASATEELGASVGEIRRQIEFSRQNARSAVDEAQDATATIQDLEQATGRISSIVDLINQIASQTNLLALNATIEAARAGEAGKGFAVVANEVKGLASQTAQATSQIGQHIGAIQQTTARAVQAMADVVASIEAIHQTAEATSVTIEQQLVATHEIVDSVSQASAGTREVTVIISDVARSAGETEGDSEEMLQVASELAHRAAELQERVRQFLASIRAA</sequence>
<feature type="transmembrane region" description="Helical" evidence="4">
    <location>
        <begin position="7"/>
        <end position="28"/>
    </location>
</feature>
<evidence type="ECO:0000313" key="8">
    <source>
        <dbReference type="Proteomes" id="UP000185678"/>
    </source>
</evidence>
<keyword evidence="1 3" id="KW-0807">Transducer</keyword>
<protein>
    <submittedName>
        <fullName evidence="7">Methyl-accepting chemotaxis protein</fullName>
    </submittedName>
</protein>
<dbReference type="RefSeq" id="WP_076399698.1">
    <property type="nucleotide sequence ID" value="NZ_FTOA01000003.1"/>
</dbReference>
<dbReference type="Proteomes" id="UP000185678">
    <property type="component" value="Unassembled WGS sequence"/>
</dbReference>
<dbReference type="SMART" id="SM00304">
    <property type="entry name" value="HAMP"/>
    <property type="match status" value="1"/>
</dbReference>
<dbReference type="SMART" id="SM00283">
    <property type="entry name" value="MA"/>
    <property type="match status" value="1"/>
</dbReference>
<feature type="domain" description="Methyl-accepting transducer" evidence="5">
    <location>
        <begin position="436"/>
        <end position="665"/>
    </location>
</feature>
<evidence type="ECO:0000256" key="4">
    <source>
        <dbReference type="SAM" id="Phobius"/>
    </source>
</evidence>
<dbReference type="InterPro" id="IPR004089">
    <property type="entry name" value="MCPsignal_dom"/>
</dbReference>
<keyword evidence="4" id="KW-0812">Transmembrane</keyword>
<dbReference type="InterPro" id="IPR003660">
    <property type="entry name" value="HAMP_dom"/>
</dbReference>
<dbReference type="Gene3D" id="1.10.287.950">
    <property type="entry name" value="Methyl-accepting chemotaxis protein"/>
    <property type="match status" value="1"/>
</dbReference>
<dbReference type="PANTHER" id="PTHR32089">
    <property type="entry name" value="METHYL-ACCEPTING CHEMOTAXIS PROTEIN MCPB"/>
    <property type="match status" value="1"/>
</dbReference>
<keyword evidence="4" id="KW-1133">Transmembrane helix</keyword>
<dbReference type="Pfam" id="PF00672">
    <property type="entry name" value="HAMP"/>
    <property type="match status" value="1"/>
</dbReference>
<evidence type="ECO:0000259" key="6">
    <source>
        <dbReference type="PROSITE" id="PS50885"/>
    </source>
</evidence>
<feature type="transmembrane region" description="Helical" evidence="4">
    <location>
        <begin position="326"/>
        <end position="347"/>
    </location>
</feature>
<evidence type="ECO:0000256" key="1">
    <source>
        <dbReference type="ARBA" id="ARBA00023224"/>
    </source>
</evidence>
<reference evidence="7 8" key="1">
    <citation type="submission" date="2017-01" db="EMBL/GenBank/DDBJ databases">
        <authorList>
            <person name="Mah S.A."/>
            <person name="Swanson W.J."/>
            <person name="Moy G.W."/>
            <person name="Vacquier V.D."/>
        </authorList>
    </citation>
    <scope>NUCLEOTIDE SEQUENCE [LARGE SCALE GENOMIC DNA]</scope>
    <source>
        <strain evidence="7 8">DSM 11589</strain>
    </source>
</reference>
<evidence type="ECO:0000259" key="5">
    <source>
        <dbReference type="PROSITE" id="PS50111"/>
    </source>
</evidence>
<dbReference type="PROSITE" id="PS50885">
    <property type="entry name" value="HAMP"/>
    <property type="match status" value="1"/>
</dbReference>
<evidence type="ECO:0000313" key="7">
    <source>
        <dbReference type="EMBL" id="SIS67540.1"/>
    </source>
</evidence>
<dbReference type="PANTHER" id="PTHR32089:SF112">
    <property type="entry name" value="LYSOZYME-LIKE PROTEIN-RELATED"/>
    <property type="match status" value="1"/>
</dbReference>
<dbReference type="AlphaFoldDB" id="A0A1N7L1M7"/>
<name>A0A1N7L1M7_9PROT</name>
<dbReference type="OrthoDB" id="8456673at2"/>
<feature type="domain" description="HAMP" evidence="6">
    <location>
        <begin position="349"/>
        <end position="402"/>
    </location>
</feature>
<dbReference type="Pfam" id="PF00015">
    <property type="entry name" value="MCPsignal"/>
    <property type="match status" value="1"/>
</dbReference>
<dbReference type="EMBL" id="FTOA01000003">
    <property type="protein sequence ID" value="SIS67540.1"/>
    <property type="molecule type" value="Genomic_DNA"/>
</dbReference>
<gene>
    <name evidence="7" type="ORF">SAMN05421779_10340</name>
</gene>
<keyword evidence="8" id="KW-1185">Reference proteome</keyword>
<dbReference type="STRING" id="80876.SAMN05421779_10340"/>
<dbReference type="PROSITE" id="PS50111">
    <property type="entry name" value="CHEMOTAXIS_TRANSDUC_2"/>
    <property type="match status" value="1"/>
</dbReference>
<dbReference type="GO" id="GO:0007165">
    <property type="term" value="P:signal transduction"/>
    <property type="evidence" value="ECO:0007669"/>
    <property type="project" value="UniProtKB-KW"/>
</dbReference>
<dbReference type="SUPFAM" id="SSF58104">
    <property type="entry name" value="Methyl-accepting chemotaxis protein (MCP) signaling domain"/>
    <property type="match status" value="1"/>
</dbReference>
<dbReference type="Gene3D" id="6.10.340.10">
    <property type="match status" value="1"/>
</dbReference>
<dbReference type="GO" id="GO:0016020">
    <property type="term" value="C:membrane"/>
    <property type="evidence" value="ECO:0007669"/>
    <property type="project" value="InterPro"/>
</dbReference>
<dbReference type="SUPFAM" id="SSF158472">
    <property type="entry name" value="HAMP domain-like"/>
    <property type="match status" value="1"/>
</dbReference>
<proteinExistence type="inferred from homology"/>